<dbReference type="PANTHER" id="PTHR39466:SF1">
    <property type="entry name" value="RGS DOMAIN-CONTAINING PROTEIN"/>
    <property type="match status" value="1"/>
</dbReference>
<keyword evidence="2" id="KW-0812">Transmembrane</keyword>
<gene>
    <name evidence="3" type="ORF">TWF696_008580</name>
</gene>
<dbReference type="SUPFAM" id="SSF48097">
    <property type="entry name" value="Regulator of G-protein signaling, RGS"/>
    <property type="match status" value="1"/>
</dbReference>
<dbReference type="InterPro" id="IPR036305">
    <property type="entry name" value="RGS_sf"/>
</dbReference>
<evidence type="ECO:0000313" key="3">
    <source>
        <dbReference type="EMBL" id="KAK6341508.1"/>
    </source>
</evidence>
<evidence type="ECO:0000313" key="4">
    <source>
        <dbReference type="Proteomes" id="UP001375240"/>
    </source>
</evidence>
<sequence length="416" mass="46831">MIDIFYRRPPSVYSDTSFDHASSSEKGKWTGAEGIPAKLSLENVVNGMTAPPCNLDNFSKYLRFSNMNEHADGLQFYLWVKRYSKRFQNELRPHERGLSPPWVASIPKKGMEAPDQNESRKSLEGRPSTSSSEIDVSKVGFGEDIILEPFTIQPFRSEIDRVTSLYLVPDAPLALPIGTLEKSETLEALRQTTHPSAFSSAMHSIELSLRSTAHPSFIRYCLSNATRTRLNFLSISGAILVMAALSALIVLTLSSVSRWYRLLTFILLFGGLVMIANAKRGLCLVLVVLGMARNLSPWEVYAVDDRKSTDIRGDEVADAGDVENGNGKIVTEVTVLELEDEMSGKRRNEETRMRWFVKEYDNRPVLSRVFERRVPVEDREVRRLQLSILLQNVIITCVLTVIAEIIFVILPKGNLF</sequence>
<accession>A0AAV9ULX0</accession>
<evidence type="ECO:0000256" key="2">
    <source>
        <dbReference type="SAM" id="Phobius"/>
    </source>
</evidence>
<feature type="transmembrane region" description="Helical" evidence="2">
    <location>
        <begin position="389"/>
        <end position="410"/>
    </location>
</feature>
<reference evidence="3 4" key="1">
    <citation type="submission" date="2019-10" db="EMBL/GenBank/DDBJ databases">
        <authorList>
            <person name="Palmer J.M."/>
        </authorList>
    </citation>
    <scope>NUCLEOTIDE SEQUENCE [LARGE SCALE GENOMIC DNA]</scope>
    <source>
        <strain evidence="3 4">TWF696</strain>
    </source>
</reference>
<evidence type="ECO:0008006" key="5">
    <source>
        <dbReference type="Google" id="ProtNLM"/>
    </source>
</evidence>
<dbReference type="Proteomes" id="UP001375240">
    <property type="component" value="Unassembled WGS sequence"/>
</dbReference>
<proteinExistence type="predicted"/>
<evidence type="ECO:0000256" key="1">
    <source>
        <dbReference type="SAM" id="MobiDB-lite"/>
    </source>
</evidence>
<feature type="compositionally biased region" description="Basic and acidic residues" evidence="1">
    <location>
        <begin position="109"/>
        <end position="124"/>
    </location>
</feature>
<feature type="transmembrane region" description="Helical" evidence="2">
    <location>
        <begin position="232"/>
        <end position="253"/>
    </location>
</feature>
<keyword evidence="4" id="KW-1185">Reference proteome</keyword>
<keyword evidence="2" id="KW-1133">Transmembrane helix</keyword>
<dbReference type="AlphaFoldDB" id="A0AAV9ULX0"/>
<organism evidence="3 4">
    <name type="scientific">Orbilia brochopaga</name>
    <dbReference type="NCBI Taxonomy" id="3140254"/>
    <lineage>
        <taxon>Eukaryota</taxon>
        <taxon>Fungi</taxon>
        <taxon>Dikarya</taxon>
        <taxon>Ascomycota</taxon>
        <taxon>Pezizomycotina</taxon>
        <taxon>Orbiliomycetes</taxon>
        <taxon>Orbiliales</taxon>
        <taxon>Orbiliaceae</taxon>
        <taxon>Orbilia</taxon>
    </lineage>
</organism>
<feature type="transmembrane region" description="Helical" evidence="2">
    <location>
        <begin position="259"/>
        <end position="276"/>
    </location>
</feature>
<comment type="caution">
    <text evidence="3">The sequence shown here is derived from an EMBL/GenBank/DDBJ whole genome shotgun (WGS) entry which is preliminary data.</text>
</comment>
<name>A0AAV9ULX0_9PEZI</name>
<feature type="region of interest" description="Disordered" evidence="1">
    <location>
        <begin position="98"/>
        <end position="134"/>
    </location>
</feature>
<protein>
    <recommendedName>
        <fullName evidence="5">RGS domain-containing protein</fullName>
    </recommendedName>
</protein>
<dbReference type="EMBL" id="JAVHNQ010000007">
    <property type="protein sequence ID" value="KAK6341508.1"/>
    <property type="molecule type" value="Genomic_DNA"/>
</dbReference>
<dbReference type="PANTHER" id="PTHR39466">
    <property type="entry name" value="RGS DOMAIN-CONTAINING PROTEIN"/>
    <property type="match status" value="1"/>
</dbReference>
<keyword evidence="2" id="KW-0472">Membrane</keyword>